<accession>A0A137ZY50</accession>
<sequence>MQLALAAHLLGRRCLRFGGGGGPSAPVLVAGWARGRRDASATAAPGPDGALDLVRGERLGGLAGRPVLSGLRSRSLDAGGAGLGRRCALPGATVRLLTLLRRRYGPSALRWAGDALGVPGRAGARVALGHLRPGEVRLVPVPAARSFVVHVVRLYGP</sequence>
<evidence type="ECO:0000313" key="2">
    <source>
        <dbReference type="Proteomes" id="UP000070258"/>
    </source>
</evidence>
<dbReference type="Proteomes" id="UP000070258">
    <property type="component" value="Unassembled WGS sequence"/>
</dbReference>
<organism evidence="1 2">
    <name type="scientific">Tsukamurella pseudospumae</name>
    <dbReference type="NCBI Taxonomy" id="239498"/>
    <lineage>
        <taxon>Bacteria</taxon>
        <taxon>Bacillati</taxon>
        <taxon>Actinomycetota</taxon>
        <taxon>Actinomycetes</taxon>
        <taxon>Mycobacteriales</taxon>
        <taxon>Tsukamurellaceae</taxon>
        <taxon>Tsukamurella</taxon>
    </lineage>
</organism>
<dbReference type="EMBL" id="LSRF01000058">
    <property type="protein sequence ID" value="KXP03087.1"/>
    <property type="molecule type" value="Genomic_DNA"/>
</dbReference>
<reference evidence="2" key="1">
    <citation type="submission" date="2016-02" db="EMBL/GenBank/DDBJ databases">
        <authorList>
            <person name="Wen L."/>
            <person name="He K."/>
            <person name="Yang H."/>
        </authorList>
    </citation>
    <scope>NUCLEOTIDE SEQUENCE [LARGE SCALE GENOMIC DNA]</scope>
    <source>
        <strain evidence="2">JCM 15929</strain>
    </source>
</reference>
<evidence type="ECO:0000313" key="1">
    <source>
        <dbReference type="EMBL" id="KXP03087.1"/>
    </source>
</evidence>
<comment type="caution">
    <text evidence="1">The sequence shown here is derived from an EMBL/GenBank/DDBJ whole genome shotgun (WGS) entry which is preliminary data.</text>
</comment>
<dbReference type="AlphaFoldDB" id="A0A137ZY50"/>
<dbReference type="STRING" id="239498.AXK60_14540"/>
<proteinExistence type="predicted"/>
<name>A0A137ZY50_9ACTN</name>
<protein>
    <submittedName>
        <fullName evidence="1">Uncharacterized protein</fullName>
    </submittedName>
</protein>
<gene>
    <name evidence="1" type="ORF">AXK60_14540</name>
</gene>